<feature type="binding site" evidence="11">
    <location>
        <begin position="110"/>
        <end position="112"/>
    </location>
    <ligand>
        <name>(6R)-10-formyltetrahydrofolate</name>
        <dbReference type="ChEBI" id="CHEBI:195366"/>
    </ligand>
</feature>
<evidence type="ECO:0000256" key="14">
    <source>
        <dbReference type="PROSITE-ProRule" id="PRU10007"/>
    </source>
</evidence>
<feature type="active site" evidence="14">
    <location>
        <position position="690"/>
    </location>
</feature>
<proteinExistence type="evidence at transcript level"/>
<feature type="binding site" evidence="12">
    <location>
        <begin position="667"/>
        <end position="668"/>
    </location>
    <ligand>
        <name>NADP(+)</name>
        <dbReference type="ChEBI" id="CHEBI:58349"/>
    </ligand>
</feature>
<name>A0A6F9D5M7_9ASCI</name>
<evidence type="ECO:0000256" key="10">
    <source>
        <dbReference type="PIRSR" id="PIRSR036489-1"/>
    </source>
</evidence>
<dbReference type="Gene3D" id="1.10.1200.10">
    <property type="entry name" value="ACP-like"/>
    <property type="match status" value="1"/>
</dbReference>
<dbReference type="InterPro" id="IPR037022">
    <property type="entry name" value="Formyl_trans_C_sf"/>
</dbReference>
<evidence type="ECO:0000256" key="4">
    <source>
        <dbReference type="ARBA" id="ARBA00022553"/>
    </source>
</evidence>
<dbReference type="InterPro" id="IPR002376">
    <property type="entry name" value="Formyl_transf_N"/>
</dbReference>
<dbReference type="GO" id="GO:0009258">
    <property type="term" value="P:10-formyltetrahydrofolate catabolic process"/>
    <property type="evidence" value="ECO:0007669"/>
    <property type="project" value="UniProtKB-UniRule"/>
</dbReference>
<dbReference type="InterPro" id="IPR011034">
    <property type="entry name" value="Formyl_transferase-like_C_sf"/>
</dbReference>
<comment type="similarity">
    <text evidence="2 9">In the N-terminal section; belongs to the GART family.</text>
</comment>
<dbReference type="InterPro" id="IPR016162">
    <property type="entry name" value="Ald_DH_N"/>
</dbReference>
<feature type="binding site" evidence="12">
    <location>
        <begin position="647"/>
        <end position="652"/>
    </location>
    <ligand>
        <name>NADP(+)</name>
        <dbReference type="ChEBI" id="CHEBI:58349"/>
    </ligand>
</feature>
<dbReference type="PIRSF" id="PIRSF036489">
    <property type="entry name" value="10-FTHFDH"/>
    <property type="match status" value="1"/>
</dbReference>
<dbReference type="Gene3D" id="3.40.50.170">
    <property type="entry name" value="Formyl transferase, N-terminal domain"/>
    <property type="match status" value="1"/>
</dbReference>
<dbReference type="InterPro" id="IPR011407">
    <property type="entry name" value="10_FTHF_DH"/>
</dbReference>
<evidence type="ECO:0000256" key="5">
    <source>
        <dbReference type="ARBA" id="ARBA00022563"/>
    </source>
</evidence>
<feature type="active site" description="Proton donor" evidence="10">
    <location>
        <position position="724"/>
    </location>
</feature>
<feature type="binding site" evidence="11">
    <location>
        <position position="164"/>
    </location>
    <ligand>
        <name>(6R)-10-formyltetrahydrofolate</name>
        <dbReference type="ChEBI" id="CHEBI:195366"/>
    </ligand>
</feature>
<gene>
    <name evidence="17" type="primary">Aldh1l1</name>
</gene>
<dbReference type="InterPro" id="IPR016161">
    <property type="entry name" value="Ald_DH/histidinol_DH"/>
</dbReference>
<dbReference type="GO" id="GO:0005737">
    <property type="term" value="C:cytoplasm"/>
    <property type="evidence" value="ECO:0007669"/>
    <property type="project" value="InterPro"/>
</dbReference>
<dbReference type="SUPFAM" id="SSF53720">
    <property type="entry name" value="ALDH-like"/>
    <property type="match status" value="1"/>
</dbReference>
<dbReference type="PROSITE" id="PS00687">
    <property type="entry name" value="ALDEHYDE_DEHYDR_GLU"/>
    <property type="match status" value="1"/>
</dbReference>
<comment type="similarity">
    <text evidence="1 9">In the C-terminal section; belongs to the aldehyde dehydrogenase family. ALDH1L subfamily.</text>
</comment>
<dbReference type="InterPro" id="IPR036736">
    <property type="entry name" value="ACP-like_sf"/>
</dbReference>
<feature type="site" description="Essential for catalytic activity" evidence="13">
    <location>
        <position position="164"/>
    </location>
</feature>
<evidence type="ECO:0000256" key="11">
    <source>
        <dbReference type="PIRSR" id="PIRSR036489-2"/>
    </source>
</evidence>
<dbReference type="InterPro" id="IPR016163">
    <property type="entry name" value="Ald_DH_C"/>
</dbReference>
<dbReference type="InterPro" id="IPR015590">
    <property type="entry name" value="Aldehyde_DH_dom"/>
</dbReference>
<evidence type="ECO:0000256" key="12">
    <source>
        <dbReference type="PIRSR" id="PIRSR036489-3"/>
    </source>
</evidence>
<comment type="similarity">
    <text evidence="15">Belongs to the aldehyde dehydrogenase family.</text>
</comment>
<dbReference type="SUPFAM" id="SSF47336">
    <property type="entry name" value="ACP-like"/>
    <property type="match status" value="1"/>
</dbReference>
<dbReference type="SUPFAM" id="SSF50486">
    <property type="entry name" value="FMT C-terminal domain-like"/>
    <property type="match status" value="1"/>
</dbReference>
<feature type="binding site" evidence="12">
    <location>
        <begin position="614"/>
        <end position="617"/>
    </location>
    <ligand>
        <name>NADP(+)</name>
        <dbReference type="ChEBI" id="CHEBI:58349"/>
    </ligand>
</feature>
<dbReference type="InterPro" id="IPR036477">
    <property type="entry name" value="Formyl_transf_N_sf"/>
</dbReference>
<reference evidence="17" key="1">
    <citation type="submission" date="2020-04" db="EMBL/GenBank/DDBJ databases">
        <authorList>
            <person name="Neveu A P."/>
        </authorList>
    </citation>
    <scope>NUCLEOTIDE SEQUENCE</scope>
    <source>
        <tissue evidence="17">Whole embryo</tissue>
    </source>
</reference>
<evidence type="ECO:0000256" key="8">
    <source>
        <dbReference type="ARBA" id="ARBA00048239"/>
    </source>
</evidence>
<dbReference type="SUPFAM" id="SSF53328">
    <property type="entry name" value="Formyltransferase"/>
    <property type="match status" value="1"/>
</dbReference>
<dbReference type="Gene3D" id="3.10.25.10">
    <property type="entry name" value="Formyl transferase, C-terminal domain"/>
    <property type="match status" value="1"/>
</dbReference>
<dbReference type="InterPro" id="IPR001555">
    <property type="entry name" value="GART_AS"/>
</dbReference>
<keyword evidence="7 9" id="KW-0560">Oxidoreductase</keyword>
<keyword evidence="3" id="KW-0596">Phosphopantetheine</keyword>
<dbReference type="CDD" id="cd07140">
    <property type="entry name" value="ALDH_F1L_FTFDH"/>
    <property type="match status" value="1"/>
</dbReference>
<dbReference type="EMBL" id="LR782845">
    <property type="protein sequence ID" value="CAB3220974.1"/>
    <property type="molecule type" value="mRNA"/>
</dbReference>
<evidence type="ECO:0000259" key="16">
    <source>
        <dbReference type="PROSITE" id="PS50075"/>
    </source>
</evidence>
<evidence type="ECO:0000256" key="7">
    <source>
        <dbReference type="ARBA" id="ARBA00023002"/>
    </source>
</evidence>
<feature type="binding site" evidence="12">
    <location>
        <position position="774"/>
    </location>
    <ligand>
        <name>NADP(+)</name>
        <dbReference type="ChEBI" id="CHEBI:58349"/>
    </ligand>
</feature>
<dbReference type="FunFam" id="3.40.605.10:FF:000026">
    <property type="entry name" value="Aldehyde dehydrogenase, putative"/>
    <property type="match status" value="1"/>
</dbReference>
<dbReference type="AlphaFoldDB" id="A0A6F9D5M7"/>
<sequence length="919" mass="101431">MLGICRLHKRFFSSSQQYWANKMKIAVIGQSMFGAETYNILRKNGHKVVGVFTIPDVGGKQDPLAVAASQDGVPVFKFKRWRLKGKPLPEVVEKYKECGAELNVMPFCSQFIPMNVIEHPHHGSIIYHPSILPKHRGASAINWTLMSGDKKAGFTIFWADEGLDTGPILLQRECDIKQNDTLDDLYNRFLYPEGIKAMAEAVQLIADNKAPKIVQSEEGASYEGIMKKSVAKIDWNQPAQNLHNFIRGNDKIPGAWTVINGQEVTLYGSSTHRSKLPTGEEVAIEGCSKPGVIHKNGLLIYGSDGKKINIKNIQYSDGRMAPASKFGQAEGSETLELTEEELEMKSKLVEAWTGILNKEITGDTDFFKSGAGSMDVVRLVEEARQRVGVALKNEDIYMNTTFEQFIQKVIRVSRGLEVEEELDVDYVEKTALGMTLKMPHQLFINNDFVDASNGDEYDSINPAEESVVCRVSKATVDDVDEAVEAAKEAFEGTWRDMNPRDRGTLMFKLADLMEQHQEELAAIESLDSGAVYTLALKTHVGMSIQTFRYFAGWCDKIHGKTIPINHASPNRNLTYTKREPIGVCAIVIPWNYPLMMLAWKMASCLAAGNTMVLKPAQVTPLTALKFAELVVKAGFPKGVINILPGAGSNIGQRLADHPDIRKLGFTGSTPIGKQIMKSAAVSNLKKVSLELGGKSPLIIFDDCDMDKAVRFGMSSVFFNKGENCIAAGRLFVEETIHDEFVSRIIAEIKKMKIGDPLNASTDHGPQNHKSHLDKLVEYCDTAVNEGATLVYGGQRCDMKGFFMTPSVITDVYDHMYVAKEESFGPIMVVSKFPKGDIDGVIKSANGTEYGLASGVFTKDISKALYVSEKLDAGTVFINTYNKTDVAAPFGGFKQSGFGKDLGEEALNEYLKTKAVTVEY</sequence>
<dbReference type="Gene3D" id="3.40.309.10">
    <property type="entry name" value="Aldehyde Dehydrogenase, Chain A, domain 2"/>
    <property type="match status" value="1"/>
</dbReference>
<feature type="binding site" evidence="12">
    <location>
        <begin position="588"/>
        <end position="590"/>
    </location>
    <ligand>
        <name>NADP(+)</name>
        <dbReference type="ChEBI" id="CHEBI:58349"/>
    </ligand>
</feature>
<dbReference type="FunFam" id="3.40.309.10:FF:000008">
    <property type="entry name" value="Cytosolic 10-formyltetrahydrofolate dehydrogenase"/>
    <property type="match status" value="1"/>
</dbReference>
<feature type="active site" description="Proton donor" evidence="10">
    <location>
        <position position="128"/>
    </location>
</feature>
<accession>A0A6F9D5M7</accession>
<dbReference type="Pfam" id="PF00171">
    <property type="entry name" value="Aldedh"/>
    <property type="match status" value="1"/>
</dbReference>
<evidence type="ECO:0000256" key="13">
    <source>
        <dbReference type="PIRSR" id="PIRSR036489-4"/>
    </source>
</evidence>
<feature type="domain" description="Carrier" evidence="16">
    <location>
        <begin position="339"/>
        <end position="413"/>
    </location>
</feature>
<dbReference type="PROSITE" id="PS00373">
    <property type="entry name" value="GART"/>
    <property type="match status" value="1"/>
</dbReference>
<evidence type="ECO:0000256" key="1">
    <source>
        <dbReference type="ARBA" id="ARBA00007995"/>
    </source>
</evidence>
<dbReference type="InterPro" id="IPR009081">
    <property type="entry name" value="PP-bd_ACP"/>
</dbReference>
<evidence type="ECO:0000256" key="6">
    <source>
        <dbReference type="ARBA" id="ARBA00022857"/>
    </source>
</evidence>
<keyword evidence="6 9" id="KW-0521">NADP</keyword>
<dbReference type="GO" id="GO:0016620">
    <property type="term" value="F:oxidoreductase activity, acting on the aldehyde or oxo group of donors, NAD or NADP as acceptor"/>
    <property type="evidence" value="ECO:0007669"/>
    <property type="project" value="InterPro"/>
</dbReference>
<dbReference type="PROSITE" id="PS00070">
    <property type="entry name" value="ALDEHYDE_DEHYDR_CYS"/>
    <property type="match status" value="1"/>
</dbReference>
<organism evidence="17">
    <name type="scientific">Phallusia mammillata</name>
    <dbReference type="NCBI Taxonomy" id="59560"/>
    <lineage>
        <taxon>Eukaryota</taxon>
        <taxon>Metazoa</taxon>
        <taxon>Chordata</taxon>
        <taxon>Tunicata</taxon>
        <taxon>Ascidiacea</taxon>
        <taxon>Phlebobranchia</taxon>
        <taxon>Ascidiidae</taxon>
        <taxon>Phallusia</taxon>
    </lineage>
</organism>
<dbReference type="InterPro" id="IPR029510">
    <property type="entry name" value="Ald_DH_CS_GLU"/>
</dbReference>
<evidence type="ECO:0000256" key="3">
    <source>
        <dbReference type="ARBA" id="ARBA00022450"/>
    </source>
</evidence>
<dbReference type="PANTHER" id="PTHR11699">
    <property type="entry name" value="ALDEHYDE DEHYDROGENASE-RELATED"/>
    <property type="match status" value="1"/>
</dbReference>
<feature type="active site" description="Proton acceptor" evidence="10">
    <location>
        <position position="690"/>
    </location>
</feature>
<dbReference type="InterPro" id="IPR005793">
    <property type="entry name" value="Formyl_trans_C"/>
</dbReference>
<dbReference type="CDD" id="cd08647">
    <property type="entry name" value="FMT_core_FDH_N"/>
    <property type="match status" value="1"/>
</dbReference>
<feature type="binding site" evidence="12">
    <location>
        <begin position="821"/>
        <end position="823"/>
    </location>
    <ligand>
        <name>NADP(+)</name>
        <dbReference type="ChEBI" id="CHEBI:58349"/>
    </ligand>
</feature>
<dbReference type="Gene3D" id="3.40.605.10">
    <property type="entry name" value="Aldehyde Dehydrogenase, Chain A, domain 1"/>
    <property type="match status" value="1"/>
</dbReference>
<dbReference type="FunFam" id="3.40.605.10:FF:000050">
    <property type="entry name" value="Aldehyde dehydrogenase, mitochondrial"/>
    <property type="match status" value="1"/>
</dbReference>
<dbReference type="Pfam" id="PF00551">
    <property type="entry name" value="Formyl_trans_N"/>
    <property type="match status" value="1"/>
</dbReference>
<dbReference type="FunFam" id="1.10.1200.10:FF:000002">
    <property type="entry name" value="10-formyltetrahydrofolate dehydrogenase"/>
    <property type="match status" value="1"/>
</dbReference>
<dbReference type="EC" id="1.5.1.6" evidence="9"/>
<evidence type="ECO:0000256" key="2">
    <source>
        <dbReference type="ARBA" id="ARBA00010978"/>
    </source>
</evidence>
<dbReference type="GO" id="GO:0006730">
    <property type="term" value="P:one-carbon metabolic process"/>
    <property type="evidence" value="ECO:0007669"/>
    <property type="project" value="UniProtKB-KW"/>
</dbReference>
<dbReference type="Pfam" id="PF00550">
    <property type="entry name" value="PP-binding"/>
    <property type="match status" value="1"/>
</dbReference>
<dbReference type="Pfam" id="PF02911">
    <property type="entry name" value="Formyl_trans_C"/>
    <property type="match status" value="1"/>
</dbReference>
<dbReference type="FunFam" id="3.40.50.170:FF:000002">
    <property type="entry name" value="10-formyltetrahydrofolate dehydrogenase"/>
    <property type="match status" value="1"/>
</dbReference>
<comment type="catalytic activity">
    <reaction evidence="8">
        <text>(6R)-10-formyltetrahydrofolate + NADP(+) + H2O = (6S)-5,6,7,8-tetrahydrofolate + CO2 + NADPH + H(+)</text>
        <dbReference type="Rhea" id="RHEA:10180"/>
        <dbReference type="ChEBI" id="CHEBI:15377"/>
        <dbReference type="ChEBI" id="CHEBI:15378"/>
        <dbReference type="ChEBI" id="CHEBI:16526"/>
        <dbReference type="ChEBI" id="CHEBI:57453"/>
        <dbReference type="ChEBI" id="CHEBI:57783"/>
        <dbReference type="ChEBI" id="CHEBI:58349"/>
        <dbReference type="ChEBI" id="CHEBI:195366"/>
        <dbReference type="EC" id="1.5.1.6"/>
    </reaction>
    <physiologicalReaction direction="left-to-right" evidence="8">
        <dbReference type="Rhea" id="RHEA:10181"/>
    </physiologicalReaction>
</comment>
<dbReference type="PROSITE" id="PS50075">
    <property type="entry name" value="CARRIER"/>
    <property type="match status" value="1"/>
</dbReference>
<evidence type="ECO:0000313" key="17">
    <source>
        <dbReference type="EMBL" id="CAB3220974.1"/>
    </source>
</evidence>
<protein>
    <recommendedName>
        <fullName evidence="9">10-formyltetrahydrofolate dehydrogenase</fullName>
        <ecNumber evidence="9">1.5.1.6</ecNumber>
    </recommendedName>
</protein>
<evidence type="ECO:0000256" key="9">
    <source>
        <dbReference type="PIRNR" id="PIRNR036489"/>
    </source>
</evidence>
<keyword evidence="5 9" id="KW-0554">One-carbon metabolism</keyword>
<dbReference type="FunFam" id="3.10.25.10:FF:000002">
    <property type="entry name" value="10-formyltetrahydrofolate dehydrogenase"/>
    <property type="match status" value="1"/>
</dbReference>
<keyword evidence="4" id="KW-0597">Phosphoprotein</keyword>
<dbReference type="GO" id="GO:0016155">
    <property type="term" value="F:formyltetrahydrofolate dehydrogenase activity"/>
    <property type="evidence" value="ECO:0007669"/>
    <property type="project" value="UniProtKB-UniRule"/>
</dbReference>
<dbReference type="CDD" id="cd08703">
    <property type="entry name" value="FDH_Hydrolase_C"/>
    <property type="match status" value="1"/>
</dbReference>
<evidence type="ECO:0000256" key="15">
    <source>
        <dbReference type="RuleBase" id="RU003345"/>
    </source>
</evidence>
<dbReference type="InterPro" id="IPR016160">
    <property type="entry name" value="Ald_DH_CS_CYS"/>
</dbReference>